<dbReference type="InterPro" id="IPR001905">
    <property type="entry name" value="Ammonium_transpt"/>
</dbReference>
<feature type="transmembrane region" description="Helical" evidence="9">
    <location>
        <begin position="40"/>
        <end position="61"/>
    </location>
</feature>
<comment type="subcellular location">
    <subcellularLocation>
        <location evidence="9">Cell membrane</location>
        <topology evidence="9">Multi-pass membrane protein</topology>
    </subcellularLocation>
    <subcellularLocation>
        <location evidence="1">Membrane</location>
        <topology evidence="1">Multi-pass membrane protein</topology>
    </subcellularLocation>
</comment>
<dbReference type="InterPro" id="IPR018047">
    <property type="entry name" value="Ammonium_transpt_CS"/>
</dbReference>
<dbReference type="PROSITE" id="PS01219">
    <property type="entry name" value="AMMONIUM_TRANSP"/>
    <property type="match status" value="1"/>
</dbReference>
<feature type="transmembrane region" description="Helical" evidence="9">
    <location>
        <begin position="275"/>
        <end position="296"/>
    </location>
</feature>
<dbReference type="AlphaFoldDB" id="G5JYE4"/>
<proteinExistence type="inferred from homology"/>
<evidence type="ECO:0000313" key="12">
    <source>
        <dbReference type="Proteomes" id="UP000003573"/>
    </source>
</evidence>
<name>G5JYE4_9STRE</name>
<keyword evidence="7 9" id="KW-0924">Ammonia transport</keyword>
<dbReference type="InterPro" id="IPR024041">
    <property type="entry name" value="NH4_transpt_AmtB-like_dom"/>
</dbReference>
<comment type="caution">
    <text evidence="11">The sequence shown here is derived from an EMBL/GenBank/DDBJ whole genome shotgun (WGS) entry which is preliminary data.</text>
</comment>
<keyword evidence="5 9" id="KW-1133">Transmembrane helix</keyword>
<dbReference type="RefSeq" id="WP_003078709.1">
    <property type="nucleotide sequence ID" value="NZ_AEUW02000001.1"/>
</dbReference>
<evidence type="ECO:0000256" key="4">
    <source>
        <dbReference type="ARBA" id="ARBA00022692"/>
    </source>
</evidence>
<evidence type="ECO:0000313" key="11">
    <source>
        <dbReference type="EMBL" id="EHJ51653.1"/>
    </source>
</evidence>
<evidence type="ECO:0000256" key="3">
    <source>
        <dbReference type="ARBA" id="ARBA00022448"/>
    </source>
</evidence>
<feature type="transmembrane region" description="Helical" evidence="9">
    <location>
        <begin position="100"/>
        <end position="118"/>
    </location>
</feature>
<keyword evidence="6 9" id="KW-0472">Membrane</keyword>
<feature type="transmembrane region" description="Helical" evidence="9">
    <location>
        <begin position="6"/>
        <end position="28"/>
    </location>
</feature>
<sequence>MDVGNTAFILISAAMVFFMTPGLAFFYGGLGRRKNVISTMMMSVTPIAIAIIMWVVIGYSLSFSGQGKFFGNLNHLFLNGVSETTSHLGNKISDMTFSSFQMMFSIITLAIIIGAVVGRIRFTPLLIFMPLWLLLVYYPLAHMVWGGGLLAKLGALDFAGGDVVHISSGVTGLILAVVVGKRKDYGRIDYRPHNVPFVLLGTAILAFGWLGFNAGSALSADSSATHAFMTTMLSAASGMLSWILIEKKLHAKPSLVGSSTGLVAGLVAITPGAGYVSIASSLLIGFLVSPVCYFAISVLKQKLDYDDALDAFGCHGVGGIFGGLATSVFTTPGLTSESGNFGLLYGSTHLLTAILIGILLTIIWTGVSSFIIIKAISYFMPLRVSQKEEALGLDDSEHKETAYPTFMGMDS</sequence>
<evidence type="ECO:0000256" key="1">
    <source>
        <dbReference type="ARBA" id="ARBA00004141"/>
    </source>
</evidence>
<dbReference type="PANTHER" id="PTHR43029:SF10">
    <property type="entry name" value="AMMONIUM TRANSPORTER MEP2"/>
    <property type="match status" value="1"/>
</dbReference>
<evidence type="ECO:0000259" key="10">
    <source>
        <dbReference type="Pfam" id="PF00909"/>
    </source>
</evidence>
<feature type="transmembrane region" description="Helical" evidence="9">
    <location>
        <begin position="125"/>
        <end position="151"/>
    </location>
</feature>
<feature type="transmembrane region" description="Helical" evidence="9">
    <location>
        <begin position="163"/>
        <end position="180"/>
    </location>
</feature>
<keyword evidence="4 9" id="KW-0812">Transmembrane</keyword>
<gene>
    <name evidence="11" type="primary">amt</name>
    <name evidence="11" type="ORF">STRMA_0205</name>
</gene>
<evidence type="ECO:0000256" key="5">
    <source>
        <dbReference type="ARBA" id="ARBA00022989"/>
    </source>
</evidence>
<protein>
    <recommendedName>
        <fullName evidence="8 9">Ammonium transporter</fullName>
    </recommendedName>
</protein>
<comment type="similarity">
    <text evidence="2 9">Belongs to the ammonia transporter channel (TC 1.A.11.2) family.</text>
</comment>
<dbReference type="Proteomes" id="UP000003573">
    <property type="component" value="Unassembled WGS sequence"/>
</dbReference>
<keyword evidence="3 9" id="KW-0813">Transport</keyword>
<feature type="transmembrane region" description="Helical" evidence="9">
    <location>
        <begin position="192"/>
        <end position="212"/>
    </location>
</feature>
<feature type="transmembrane region" description="Helical" evidence="9">
    <location>
        <begin position="308"/>
        <end position="330"/>
    </location>
</feature>
<keyword evidence="12" id="KW-1185">Reference proteome</keyword>
<feature type="transmembrane region" description="Helical" evidence="9">
    <location>
        <begin position="224"/>
        <end position="245"/>
    </location>
</feature>
<dbReference type="InterPro" id="IPR029020">
    <property type="entry name" value="Ammonium/urea_transptr"/>
</dbReference>
<evidence type="ECO:0000256" key="8">
    <source>
        <dbReference type="ARBA" id="ARBA00050025"/>
    </source>
</evidence>
<organism evidence="11 12">
    <name type="scientific">Streptococcus macacae NCTC 11558</name>
    <dbReference type="NCBI Taxonomy" id="764298"/>
    <lineage>
        <taxon>Bacteria</taxon>
        <taxon>Bacillati</taxon>
        <taxon>Bacillota</taxon>
        <taxon>Bacilli</taxon>
        <taxon>Lactobacillales</taxon>
        <taxon>Streptococcaceae</taxon>
        <taxon>Streptococcus</taxon>
    </lineage>
</organism>
<feature type="transmembrane region" description="Helical" evidence="9">
    <location>
        <begin position="350"/>
        <end position="373"/>
    </location>
</feature>
<dbReference type="STRING" id="764298.STRMA_0205"/>
<dbReference type="eggNOG" id="COG0004">
    <property type="taxonomic scope" value="Bacteria"/>
</dbReference>
<evidence type="ECO:0000256" key="7">
    <source>
        <dbReference type="ARBA" id="ARBA00023177"/>
    </source>
</evidence>
<dbReference type="OrthoDB" id="9814202at2"/>
<reference evidence="11 12" key="1">
    <citation type="journal article" date="2014" name="Int. J. Syst. Evol. Microbiol.">
        <title>Phylogenomics and the dynamic genome evolution of the genus Streptococcus.</title>
        <authorList>
            <consortium name="The Broad Institute Genome Sequencing Platform"/>
            <person name="Richards V.P."/>
            <person name="Palmer S.R."/>
            <person name="Pavinski Bitar P.D."/>
            <person name="Qin X."/>
            <person name="Weinstock G.M."/>
            <person name="Highlander S.K."/>
            <person name="Town C.D."/>
            <person name="Burne R.A."/>
            <person name="Stanhope M.J."/>
        </authorList>
    </citation>
    <scope>NUCLEOTIDE SEQUENCE [LARGE SCALE GENOMIC DNA]</scope>
    <source>
        <strain evidence="11 12">NCTC 11558</strain>
    </source>
</reference>
<dbReference type="NCBIfam" id="TIGR00836">
    <property type="entry name" value="amt"/>
    <property type="match status" value="1"/>
</dbReference>
<dbReference type="GO" id="GO:0005886">
    <property type="term" value="C:plasma membrane"/>
    <property type="evidence" value="ECO:0007669"/>
    <property type="project" value="UniProtKB-SubCell"/>
</dbReference>
<dbReference type="EMBL" id="AEUW02000001">
    <property type="protein sequence ID" value="EHJ51653.1"/>
    <property type="molecule type" value="Genomic_DNA"/>
</dbReference>
<accession>G5JYE4</accession>
<evidence type="ECO:0000256" key="9">
    <source>
        <dbReference type="RuleBase" id="RU362002"/>
    </source>
</evidence>
<dbReference type="PANTHER" id="PTHR43029">
    <property type="entry name" value="AMMONIUM TRANSPORTER MEP2"/>
    <property type="match status" value="1"/>
</dbReference>
<evidence type="ECO:0000256" key="6">
    <source>
        <dbReference type="ARBA" id="ARBA00023136"/>
    </source>
</evidence>
<evidence type="ECO:0000256" key="2">
    <source>
        <dbReference type="ARBA" id="ARBA00005887"/>
    </source>
</evidence>
<dbReference type="Gene3D" id="1.10.3430.10">
    <property type="entry name" value="Ammonium transporter AmtB like domains"/>
    <property type="match status" value="1"/>
</dbReference>
<feature type="transmembrane region" description="Helical" evidence="9">
    <location>
        <begin position="252"/>
        <end position="269"/>
    </location>
</feature>
<dbReference type="SUPFAM" id="SSF111352">
    <property type="entry name" value="Ammonium transporter"/>
    <property type="match status" value="1"/>
</dbReference>
<dbReference type="Pfam" id="PF00909">
    <property type="entry name" value="Ammonium_transp"/>
    <property type="match status" value="1"/>
</dbReference>
<dbReference type="GO" id="GO:0008519">
    <property type="term" value="F:ammonium channel activity"/>
    <property type="evidence" value="ECO:0007669"/>
    <property type="project" value="InterPro"/>
</dbReference>
<feature type="domain" description="Ammonium transporter AmtB-like" evidence="10">
    <location>
        <begin position="7"/>
        <end position="403"/>
    </location>
</feature>